<reference evidence="2 3" key="1">
    <citation type="journal article" date="2015" name="Proc. Natl. Acad. Sci. U.S.A.">
        <title>The resurrection genome of Boea hygrometrica: A blueprint for survival of dehydration.</title>
        <authorList>
            <person name="Xiao L."/>
            <person name="Yang G."/>
            <person name="Zhang L."/>
            <person name="Yang X."/>
            <person name="Zhao S."/>
            <person name="Ji Z."/>
            <person name="Zhou Q."/>
            <person name="Hu M."/>
            <person name="Wang Y."/>
            <person name="Chen M."/>
            <person name="Xu Y."/>
            <person name="Jin H."/>
            <person name="Xiao X."/>
            <person name="Hu G."/>
            <person name="Bao F."/>
            <person name="Hu Y."/>
            <person name="Wan P."/>
            <person name="Li L."/>
            <person name="Deng X."/>
            <person name="Kuang T."/>
            <person name="Xiang C."/>
            <person name="Zhu J.K."/>
            <person name="Oliver M.J."/>
            <person name="He Y."/>
        </authorList>
    </citation>
    <scope>NUCLEOTIDE SEQUENCE [LARGE SCALE GENOMIC DNA]</scope>
    <source>
        <strain evidence="3">cv. XS01</strain>
    </source>
</reference>
<dbReference type="SUPFAM" id="SSF56672">
    <property type="entry name" value="DNA/RNA polymerases"/>
    <property type="match status" value="1"/>
</dbReference>
<evidence type="ECO:0000313" key="2">
    <source>
        <dbReference type="EMBL" id="KZV56006.1"/>
    </source>
</evidence>
<dbReference type="Pfam" id="PF07727">
    <property type="entry name" value="RVT_2"/>
    <property type="match status" value="1"/>
</dbReference>
<dbReference type="EMBL" id="KQ988422">
    <property type="protein sequence ID" value="KZV56006.1"/>
    <property type="molecule type" value="Genomic_DNA"/>
</dbReference>
<protein>
    <recommendedName>
        <fullName evidence="1">Reverse transcriptase Ty1/copia-type domain-containing protein</fullName>
    </recommendedName>
</protein>
<evidence type="ECO:0000259" key="1">
    <source>
        <dbReference type="Pfam" id="PF07727"/>
    </source>
</evidence>
<organism evidence="2 3">
    <name type="scientific">Dorcoceras hygrometricum</name>
    <dbReference type="NCBI Taxonomy" id="472368"/>
    <lineage>
        <taxon>Eukaryota</taxon>
        <taxon>Viridiplantae</taxon>
        <taxon>Streptophyta</taxon>
        <taxon>Embryophyta</taxon>
        <taxon>Tracheophyta</taxon>
        <taxon>Spermatophyta</taxon>
        <taxon>Magnoliopsida</taxon>
        <taxon>eudicotyledons</taxon>
        <taxon>Gunneridae</taxon>
        <taxon>Pentapetalae</taxon>
        <taxon>asterids</taxon>
        <taxon>lamiids</taxon>
        <taxon>Lamiales</taxon>
        <taxon>Gesneriaceae</taxon>
        <taxon>Didymocarpoideae</taxon>
        <taxon>Trichosporeae</taxon>
        <taxon>Loxocarpinae</taxon>
        <taxon>Dorcoceras</taxon>
    </lineage>
</organism>
<dbReference type="InterPro" id="IPR043502">
    <property type="entry name" value="DNA/RNA_pol_sf"/>
</dbReference>
<dbReference type="OrthoDB" id="1645289at2759"/>
<keyword evidence="3" id="KW-1185">Reference proteome</keyword>
<evidence type="ECO:0000313" key="3">
    <source>
        <dbReference type="Proteomes" id="UP000250235"/>
    </source>
</evidence>
<dbReference type="AlphaFoldDB" id="A0A2Z7DA83"/>
<feature type="domain" description="Reverse transcriptase Ty1/copia-type" evidence="1">
    <location>
        <begin position="3"/>
        <end position="145"/>
    </location>
</feature>
<gene>
    <name evidence="2" type="ORF">F511_12705</name>
</gene>
<sequence length="247" mass="27950">MFRSIRILLAIAAWYDYEIWQMDVKTAFLNGNIKEEIYMTQPEGFTSVGSEHKVCKLHRSIYVLKQASRSWNLRFDETIKEFDFIKNPDEPYVYKKVVKNAVTFLVLYVDDILLIGNDVGMLQSTKVWLSSRFSMKDMGEASYILVASSGYELFSITKELGRFLSAWQASVKIPRSDLHARLLISFALDDVGGVATRGGASAELGLSVERSGVMCLRRRATRMTSAELGFVVQVGLPPEEVPVRNWA</sequence>
<proteinExistence type="predicted"/>
<name>A0A2Z7DA83_9LAMI</name>
<accession>A0A2Z7DA83</accession>
<dbReference type="InterPro" id="IPR013103">
    <property type="entry name" value="RVT_2"/>
</dbReference>
<dbReference type="Proteomes" id="UP000250235">
    <property type="component" value="Unassembled WGS sequence"/>
</dbReference>